<keyword evidence="1" id="KW-0732">Signal</keyword>
<name>A0A849VBC5_9GAMM</name>
<organism evidence="2 3">
    <name type="scientific">Pseudoalteromonas caenipelagi</name>
    <dbReference type="NCBI Taxonomy" id="2726988"/>
    <lineage>
        <taxon>Bacteria</taxon>
        <taxon>Pseudomonadati</taxon>
        <taxon>Pseudomonadota</taxon>
        <taxon>Gammaproteobacteria</taxon>
        <taxon>Alteromonadales</taxon>
        <taxon>Pseudoalteromonadaceae</taxon>
        <taxon>Pseudoalteromonas</taxon>
    </lineage>
</organism>
<feature type="chain" id="PRO_5032341450" description="DUF2946 domain-containing protein" evidence="1">
    <location>
        <begin position="25"/>
        <end position="115"/>
    </location>
</feature>
<accession>A0A849VBC5</accession>
<dbReference type="Proteomes" id="UP000586305">
    <property type="component" value="Unassembled WGS sequence"/>
</dbReference>
<gene>
    <name evidence="2" type="ORF">HG263_05945</name>
</gene>
<dbReference type="AlphaFoldDB" id="A0A849VBC5"/>
<comment type="caution">
    <text evidence="2">The sequence shown here is derived from an EMBL/GenBank/DDBJ whole genome shotgun (WGS) entry which is preliminary data.</text>
</comment>
<evidence type="ECO:0008006" key="4">
    <source>
        <dbReference type="Google" id="ProtNLM"/>
    </source>
</evidence>
<feature type="signal peptide" evidence="1">
    <location>
        <begin position="1"/>
        <end position="24"/>
    </location>
</feature>
<evidence type="ECO:0000256" key="1">
    <source>
        <dbReference type="SAM" id="SignalP"/>
    </source>
</evidence>
<dbReference type="EMBL" id="JABBPG010000002">
    <property type="protein sequence ID" value="NOU50080.1"/>
    <property type="molecule type" value="Genomic_DNA"/>
</dbReference>
<sequence length="115" mass="13074">MNFKTLLSLFITLAIALQSVGVMAASTQIHQIDIEHLQTEHTHNLSATALNEQYDQSGHNVKDCHHCGHCSGSHLCWFVSKPTIALYIKQSRDIMDKERTQALLRHEPQYRPPRA</sequence>
<reference evidence="2 3" key="1">
    <citation type="submission" date="2020-04" db="EMBL/GenBank/DDBJ databases">
        <title>Pseudoalteromonas caenipelagi sp. nov., isolated from a tidal flat.</title>
        <authorList>
            <person name="Park S."/>
            <person name="Yoon J.-H."/>
        </authorList>
    </citation>
    <scope>NUCLEOTIDE SEQUENCE [LARGE SCALE GENOMIC DNA]</scope>
    <source>
        <strain evidence="2 3">JBTF-M23</strain>
    </source>
</reference>
<dbReference type="RefSeq" id="WP_171625160.1">
    <property type="nucleotide sequence ID" value="NZ_JABBPG010000002.1"/>
</dbReference>
<keyword evidence="3" id="KW-1185">Reference proteome</keyword>
<protein>
    <recommendedName>
        <fullName evidence="4">DUF2946 domain-containing protein</fullName>
    </recommendedName>
</protein>
<evidence type="ECO:0000313" key="3">
    <source>
        <dbReference type="Proteomes" id="UP000586305"/>
    </source>
</evidence>
<evidence type="ECO:0000313" key="2">
    <source>
        <dbReference type="EMBL" id="NOU50080.1"/>
    </source>
</evidence>
<proteinExistence type="predicted"/>